<dbReference type="InterPro" id="IPR044974">
    <property type="entry name" value="Disease_R_plants"/>
</dbReference>
<dbReference type="EMBL" id="AC155883">
    <property type="protein sequence ID" value="ABN08186.1"/>
    <property type="molecule type" value="Genomic_DNA"/>
</dbReference>
<sequence length="79" mass="9150">MHLLTSCRVDQVYTIKEMDESESLKLFSWHAFKQPSPTKDLTTHLLTDVINYSGRLPLALEVLGSYLSDCKKILEWHKV</sequence>
<reference evidence="1" key="1">
    <citation type="submission" date="2005-02" db="EMBL/GenBank/DDBJ databases">
        <authorList>
            <person name="Town C.D."/>
        </authorList>
    </citation>
    <scope>NUCLEOTIDE SEQUENCE</scope>
</reference>
<dbReference type="GO" id="GO:0043531">
    <property type="term" value="F:ADP binding"/>
    <property type="evidence" value="ECO:0007669"/>
    <property type="project" value="InterPro"/>
</dbReference>
<dbReference type="Gene3D" id="1.10.8.430">
    <property type="entry name" value="Helical domain of apoptotic protease-activating factors"/>
    <property type="match status" value="1"/>
</dbReference>
<dbReference type="InterPro" id="IPR027417">
    <property type="entry name" value="P-loop_NTPase"/>
</dbReference>
<dbReference type="PANTHER" id="PTHR11017">
    <property type="entry name" value="LEUCINE-RICH REPEAT-CONTAINING PROTEIN"/>
    <property type="match status" value="1"/>
</dbReference>
<dbReference type="PANTHER" id="PTHR11017:SF271">
    <property type="entry name" value="DISEASE RESISTANCE PROTEIN (TIR-NBS-LRR CLASS) FAMILY"/>
    <property type="match status" value="1"/>
</dbReference>
<accession>A2Q3I6</accession>
<gene>
    <name evidence="1" type="ORF">MtrDRAFT_AC155883g33v2</name>
</gene>
<dbReference type="SUPFAM" id="SSF52540">
    <property type="entry name" value="P-loop containing nucleoside triphosphate hydrolases"/>
    <property type="match status" value="1"/>
</dbReference>
<organism evidence="1">
    <name type="scientific">Medicago truncatula</name>
    <name type="common">Barrel medic</name>
    <name type="synonym">Medicago tribuloides</name>
    <dbReference type="NCBI Taxonomy" id="3880"/>
    <lineage>
        <taxon>Eukaryota</taxon>
        <taxon>Viridiplantae</taxon>
        <taxon>Streptophyta</taxon>
        <taxon>Embryophyta</taxon>
        <taxon>Tracheophyta</taxon>
        <taxon>Spermatophyta</taxon>
        <taxon>Magnoliopsida</taxon>
        <taxon>eudicotyledons</taxon>
        <taxon>Gunneridae</taxon>
        <taxon>Pentapetalae</taxon>
        <taxon>rosids</taxon>
        <taxon>fabids</taxon>
        <taxon>Fabales</taxon>
        <taxon>Fabaceae</taxon>
        <taxon>Papilionoideae</taxon>
        <taxon>50 kb inversion clade</taxon>
        <taxon>NPAAA clade</taxon>
        <taxon>Hologalegina</taxon>
        <taxon>IRL clade</taxon>
        <taxon>Trifolieae</taxon>
        <taxon>Medicago</taxon>
    </lineage>
</organism>
<dbReference type="AlphaFoldDB" id="A2Q3I6"/>
<dbReference type="GO" id="GO:0006952">
    <property type="term" value="P:defense response"/>
    <property type="evidence" value="ECO:0007669"/>
    <property type="project" value="InterPro"/>
</dbReference>
<dbReference type="InterPro" id="IPR042197">
    <property type="entry name" value="Apaf_helical"/>
</dbReference>
<proteinExistence type="predicted"/>
<evidence type="ECO:0000313" key="1">
    <source>
        <dbReference type="EMBL" id="ABN08186.1"/>
    </source>
</evidence>
<reference evidence="1" key="2">
    <citation type="submission" date="2007-04" db="EMBL/GenBank/DDBJ databases">
        <authorList>
            <consortium name="The International Medicago Genome Annotation Group"/>
        </authorList>
    </citation>
    <scope>NUCLEOTIDE SEQUENCE</scope>
</reference>
<protein>
    <submittedName>
        <fullName evidence="1">Resistance gene analogue protein, putative</fullName>
    </submittedName>
</protein>
<name>A2Q3I6_MEDTR</name>